<evidence type="ECO:0000313" key="2">
    <source>
        <dbReference type="EMBL" id="CAF1088584.1"/>
    </source>
</evidence>
<dbReference type="EMBL" id="CAJOBA010009397">
    <property type="protein sequence ID" value="CAF3850281.1"/>
    <property type="molecule type" value="Genomic_DNA"/>
</dbReference>
<sequence length="68" mass="7833">MLNDLNADEQRNLVFQLHVPKAEDERPVEMASQEPMSRNQAQEDQQSTENHVIGHVSIEYMEPNSGRI</sequence>
<gene>
    <name evidence="2" type="ORF">OVA965_LOCUS18699</name>
    <name evidence="3" type="ORF">TMI583_LOCUS18711</name>
</gene>
<evidence type="ECO:0000256" key="1">
    <source>
        <dbReference type="SAM" id="MobiDB-lite"/>
    </source>
</evidence>
<feature type="compositionally biased region" description="Polar residues" evidence="1">
    <location>
        <begin position="34"/>
        <end position="50"/>
    </location>
</feature>
<dbReference type="Proteomes" id="UP000682733">
    <property type="component" value="Unassembled WGS sequence"/>
</dbReference>
<comment type="caution">
    <text evidence="2">The sequence shown here is derived from an EMBL/GenBank/DDBJ whole genome shotgun (WGS) entry which is preliminary data.</text>
</comment>
<reference evidence="2" key="1">
    <citation type="submission" date="2021-02" db="EMBL/GenBank/DDBJ databases">
        <authorList>
            <person name="Nowell W R."/>
        </authorList>
    </citation>
    <scope>NUCLEOTIDE SEQUENCE</scope>
</reference>
<evidence type="ECO:0000313" key="4">
    <source>
        <dbReference type="Proteomes" id="UP000677228"/>
    </source>
</evidence>
<protein>
    <submittedName>
        <fullName evidence="2">Uncharacterized protein</fullName>
    </submittedName>
</protein>
<dbReference type="EMBL" id="CAJNOK010009380">
    <property type="protein sequence ID" value="CAF1088584.1"/>
    <property type="molecule type" value="Genomic_DNA"/>
</dbReference>
<organism evidence="2 4">
    <name type="scientific">Didymodactylos carnosus</name>
    <dbReference type="NCBI Taxonomy" id="1234261"/>
    <lineage>
        <taxon>Eukaryota</taxon>
        <taxon>Metazoa</taxon>
        <taxon>Spiralia</taxon>
        <taxon>Gnathifera</taxon>
        <taxon>Rotifera</taxon>
        <taxon>Eurotatoria</taxon>
        <taxon>Bdelloidea</taxon>
        <taxon>Philodinida</taxon>
        <taxon>Philodinidae</taxon>
        <taxon>Didymodactylos</taxon>
    </lineage>
</organism>
<dbReference type="AlphaFoldDB" id="A0A8S2E4Y7"/>
<dbReference type="Proteomes" id="UP000677228">
    <property type="component" value="Unassembled WGS sequence"/>
</dbReference>
<name>A0A8S2E4Y7_9BILA</name>
<proteinExistence type="predicted"/>
<accession>A0A8S2E4Y7</accession>
<evidence type="ECO:0000313" key="3">
    <source>
        <dbReference type="EMBL" id="CAF3850281.1"/>
    </source>
</evidence>
<feature type="region of interest" description="Disordered" evidence="1">
    <location>
        <begin position="19"/>
        <end position="50"/>
    </location>
</feature>